<proteinExistence type="predicted"/>
<keyword evidence="1" id="KW-0732">Signal</keyword>
<accession>A0ABU4TMT7</accession>
<sequence length="158" mass="17058">MFKKMAGVLAVAGAVLMGLVAPATASVGVQAAPDCQNDTGYHTVVGTGPIRDFSGDRIGTVYLCRTGSLYFGFALYEQPMASNQWAQAWLQRYDNGSWVGEVNCDTEPGGNGNIRPGQRRCWTPNLNGDAVRYTFRVLSEKYTTGNNLIANGATARQR</sequence>
<dbReference type="RefSeq" id="WP_319983634.1">
    <property type="nucleotide sequence ID" value="NZ_JAXAVV010000004.1"/>
</dbReference>
<evidence type="ECO:0000256" key="1">
    <source>
        <dbReference type="SAM" id="SignalP"/>
    </source>
</evidence>
<evidence type="ECO:0000313" key="3">
    <source>
        <dbReference type="Proteomes" id="UP001271792"/>
    </source>
</evidence>
<dbReference type="Proteomes" id="UP001271792">
    <property type="component" value="Unassembled WGS sequence"/>
</dbReference>
<protein>
    <recommendedName>
        <fullName evidence="4">Secreted protein</fullName>
    </recommendedName>
</protein>
<evidence type="ECO:0008006" key="4">
    <source>
        <dbReference type="Google" id="ProtNLM"/>
    </source>
</evidence>
<organism evidence="2 3">
    <name type="scientific">Lentzea kristufekii</name>
    <dbReference type="NCBI Taxonomy" id="3095430"/>
    <lineage>
        <taxon>Bacteria</taxon>
        <taxon>Bacillati</taxon>
        <taxon>Actinomycetota</taxon>
        <taxon>Actinomycetes</taxon>
        <taxon>Pseudonocardiales</taxon>
        <taxon>Pseudonocardiaceae</taxon>
        <taxon>Lentzea</taxon>
    </lineage>
</organism>
<name>A0ABU4TMT7_9PSEU</name>
<feature type="signal peptide" evidence="1">
    <location>
        <begin position="1"/>
        <end position="25"/>
    </location>
</feature>
<evidence type="ECO:0000313" key="2">
    <source>
        <dbReference type="EMBL" id="MDX8049599.1"/>
    </source>
</evidence>
<feature type="chain" id="PRO_5046983855" description="Secreted protein" evidence="1">
    <location>
        <begin position="26"/>
        <end position="158"/>
    </location>
</feature>
<reference evidence="2 3" key="1">
    <citation type="submission" date="2023-11" db="EMBL/GenBank/DDBJ databases">
        <title>Lentzea sokolovensis, sp. nov., Lentzea kristufkii, sp. nov., and Lentzea miocenensis, sp. nov., rare actinobacteria from Sokolov Coal Basin, Miocene lacustrine sediment, Czech Republic.</title>
        <authorList>
            <person name="Lara A."/>
            <person name="Kotroba L."/>
            <person name="Nouioui I."/>
            <person name="Neumann-Schaal M."/>
            <person name="Mast Y."/>
            <person name="Chronakova A."/>
        </authorList>
    </citation>
    <scope>NUCLEOTIDE SEQUENCE [LARGE SCALE GENOMIC DNA]</scope>
    <source>
        <strain evidence="2 3">BCCO 10_0798</strain>
    </source>
</reference>
<comment type="caution">
    <text evidence="2">The sequence shown here is derived from an EMBL/GenBank/DDBJ whole genome shotgun (WGS) entry which is preliminary data.</text>
</comment>
<gene>
    <name evidence="2" type="ORF">SK571_09430</name>
</gene>
<keyword evidence="3" id="KW-1185">Reference proteome</keyword>
<reference evidence="2 3" key="2">
    <citation type="submission" date="2023-11" db="EMBL/GenBank/DDBJ databases">
        <authorList>
            <person name="Lara A.C."/>
            <person name="Chronakova A."/>
        </authorList>
    </citation>
    <scope>NUCLEOTIDE SEQUENCE [LARGE SCALE GENOMIC DNA]</scope>
    <source>
        <strain evidence="2 3">BCCO 10_0798</strain>
    </source>
</reference>
<dbReference type="EMBL" id="JAXAVV010000004">
    <property type="protein sequence ID" value="MDX8049599.1"/>
    <property type="molecule type" value="Genomic_DNA"/>
</dbReference>